<sequence length="245" mass="28248">MEFVAQQTSVPIPKIYEIYEYDQGAHLVMEEVPGGNIKLCYGGMTPEQIKTFGRELADCLLQLRALSPPSPGFIGSVRQESNIDHSLSGKPFGPFSSIADFHTYLRRGRPLAHWEGELDVVRTHSTPEKYSVKFSHAELNPNNIMVKDGHITAVIDWEFAGWYPEYWDYCKMYWCPRAPLWNNFYRAIEEEDTIVKYPVELAGEQAIWKRMHPWSYDDPPWQLGDDELALEERNISDINGSNSQE</sequence>
<proteinExistence type="predicted"/>
<dbReference type="CDD" id="cd05120">
    <property type="entry name" value="APH_ChoK_like"/>
    <property type="match status" value="1"/>
</dbReference>
<dbReference type="PANTHER" id="PTHR21310">
    <property type="entry name" value="AMINOGLYCOSIDE PHOSPHOTRANSFERASE-RELATED-RELATED"/>
    <property type="match status" value="1"/>
</dbReference>
<protein>
    <recommendedName>
        <fullName evidence="1">Aminoglycoside phosphotransferase domain-containing protein</fullName>
    </recommendedName>
</protein>
<dbReference type="HOGENOM" id="CLU_021768_6_0_1"/>
<feature type="domain" description="Aminoglycoside phosphotransferase" evidence="1">
    <location>
        <begin position="2"/>
        <end position="189"/>
    </location>
</feature>
<gene>
    <name evidence="2" type="ORF">S7711_10302</name>
</gene>
<keyword evidence="3" id="KW-1185">Reference proteome</keyword>
<dbReference type="Gene3D" id="3.90.1200.10">
    <property type="match status" value="1"/>
</dbReference>
<evidence type="ECO:0000259" key="1">
    <source>
        <dbReference type="Pfam" id="PF01636"/>
    </source>
</evidence>
<evidence type="ECO:0000313" key="2">
    <source>
        <dbReference type="EMBL" id="KEY63939.1"/>
    </source>
</evidence>
<reference evidence="2 3" key="1">
    <citation type="journal article" date="2014" name="BMC Genomics">
        <title>Comparative genome sequencing reveals chemotype-specific gene clusters in the toxigenic black mold Stachybotrys.</title>
        <authorList>
            <person name="Semeiks J."/>
            <person name="Borek D."/>
            <person name="Otwinowski Z."/>
            <person name="Grishin N.V."/>
        </authorList>
    </citation>
    <scope>NUCLEOTIDE SEQUENCE [LARGE SCALE GENOMIC DNA]</scope>
    <source>
        <strain evidence="3">CBS 109288 / IBT 7711</strain>
    </source>
</reference>
<dbReference type="Pfam" id="PF01636">
    <property type="entry name" value="APH"/>
    <property type="match status" value="1"/>
</dbReference>
<dbReference type="AlphaFoldDB" id="A0A084AF60"/>
<evidence type="ECO:0000313" key="3">
    <source>
        <dbReference type="Proteomes" id="UP000028045"/>
    </source>
</evidence>
<accession>A0A084AF60</accession>
<dbReference type="SUPFAM" id="SSF56112">
    <property type="entry name" value="Protein kinase-like (PK-like)"/>
    <property type="match status" value="1"/>
</dbReference>
<name>A0A084AF60_STACB</name>
<dbReference type="PANTHER" id="PTHR21310:SF15">
    <property type="entry name" value="AMINOGLYCOSIDE PHOSPHOTRANSFERASE DOMAIN-CONTAINING PROTEIN"/>
    <property type="match status" value="1"/>
</dbReference>
<dbReference type="Proteomes" id="UP000028045">
    <property type="component" value="Unassembled WGS sequence"/>
</dbReference>
<dbReference type="InterPro" id="IPR011009">
    <property type="entry name" value="Kinase-like_dom_sf"/>
</dbReference>
<dbReference type="EMBL" id="KL649598">
    <property type="protein sequence ID" value="KEY63939.1"/>
    <property type="molecule type" value="Genomic_DNA"/>
</dbReference>
<dbReference type="InterPro" id="IPR051678">
    <property type="entry name" value="AGP_Transferase"/>
</dbReference>
<organism evidence="2 3">
    <name type="scientific">Stachybotrys chartarum (strain CBS 109288 / IBT 7711)</name>
    <name type="common">Toxic black mold</name>
    <name type="synonym">Stilbospora chartarum</name>
    <dbReference type="NCBI Taxonomy" id="1280523"/>
    <lineage>
        <taxon>Eukaryota</taxon>
        <taxon>Fungi</taxon>
        <taxon>Dikarya</taxon>
        <taxon>Ascomycota</taxon>
        <taxon>Pezizomycotina</taxon>
        <taxon>Sordariomycetes</taxon>
        <taxon>Hypocreomycetidae</taxon>
        <taxon>Hypocreales</taxon>
        <taxon>Stachybotryaceae</taxon>
        <taxon>Stachybotrys</taxon>
    </lineage>
</organism>
<dbReference type="OrthoDB" id="8300194at2759"/>
<dbReference type="InterPro" id="IPR002575">
    <property type="entry name" value="Aminoglycoside_PTrfase"/>
</dbReference>